<dbReference type="SUPFAM" id="SSF47175">
    <property type="entry name" value="Cytochromes"/>
    <property type="match status" value="1"/>
</dbReference>
<feature type="signal peptide" evidence="1">
    <location>
        <begin position="1"/>
        <end position="23"/>
    </location>
</feature>
<name>A0ABS1CQB1_9GAMM</name>
<sequence length="144" mass="16007">MLSKPFISVVLLCVVCLPSTATAEREQAEMPEFVSRHLMATMRNHLEALEDISRLLSERRYDKAADLVEQHLGMSSIEMHYEKHVGKYMPSGMRSLATEMHGEATRFAVSARNAEKAGGSDEMFAALADVMGRCVACHSAYRAQ</sequence>
<accession>A0ABS1CQB1</accession>
<dbReference type="InterPro" id="IPR010980">
    <property type="entry name" value="Cyt_c/b562"/>
</dbReference>
<proteinExistence type="predicted"/>
<feature type="chain" id="PRO_5047446709" description="Cytochrome c" evidence="1">
    <location>
        <begin position="24"/>
        <end position="144"/>
    </location>
</feature>
<dbReference type="EMBL" id="NRRV01000225">
    <property type="protein sequence ID" value="MBK1634047.1"/>
    <property type="molecule type" value="Genomic_DNA"/>
</dbReference>
<dbReference type="RefSeq" id="WP_200243859.1">
    <property type="nucleotide sequence ID" value="NZ_NRRV01000225.1"/>
</dbReference>
<protein>
    <recommendedName>
        <fullName evidence="4">Cytochrome c</fullName>
    </recommendedName>
</protein>
<keyword evidence="1" id="KW-0732">Signal</keyword>
<organism evidence="2 3">
    <name type="scientific">Thiohalocapsa halophila</name>
    <dbReference type="NCBI Taxonomy" id="69359"/>
    <lineage>
        <taxon>Bacteria</taxon>
        <taxon>Pseudomonadati</taxon>
        <taxon>Pseudomonadota</taxon>
        <taxon>Gammaproteobacteria</taxon>
        <taxon>Chromatiales</taxon>
        <taxon>Chromatiaceae</taxon>
        <taxon>Thiohalocapsa</taxon>
    </lineage>
</organism>
<evidence type="ECO:0000256" key="1">
    <source>
        <dbReference type="SAM" id="SignalP"/>
    </source>
</evidence>
<dbReference type="Gene3D" id="1.20.120.10">
    <property type="entry name" value="Cytochrome c/b562"/>
    <property type="match status" value="1"/>
</dbReference>
<dbReference type="InterPro" id="IPR002321">
    <property type="entry name" value="Cyt_c_II"/>
</dbReference>
<dbReference type="PROSITE" id="PS51009">
    <property type="entry name" value="CYTCII"/>
    <property type="match status" value="1"/>
</dbReference>
<evidence type="ECO:0000313" key="3">
    <source>
        <dbReference type="Proteomes" id="UP000748752"/>
    </source>
</evidence>
<comment type="caution">
    <text evidence="2">The sequence shown here is derived from an EMBL/GenBank/DDBJ whole genome shotgun (WGS) entry which is preliminary data.</text>
</comment>
<reference evidence="2 3" key="1">
    <citation type="journal article" date="2020" name="Microorganisms">
        <title>Osmotic Adaptation and Compatible Solute Biosynthesis of Phototrophic Bacteria as Revealed from Genome Analyses.</title>
        <authorList>
            <person name="Imhoff J.F."/>
            <person name="Rahn T."/>
            <person name="Kunzel S."/>
            <person name="Keller A."/>
            <person name="Neulinger S.C."/>
        </authorList>
    </citation>
    <scope>NUCLEOTIDE SEQUENCE [LARGE SCALE GENOMIC DNA]</scope>
    <source>
        <strain evidence="2 3">DSM 6210</strain>
    </source>
</reference>
<keyword evidence="3" id="KW-1185">Reference proteome</keyword>
<gene>
    <name evidence="2" type="ORF">CKO31_25685</name>
</gene>
<evidence type="ECO:0008006" key="4">
    <source>
        <dbReference type="Google" id="ProtNLM"/>
    </source>
</evidence>
<dbReference type="Proteomes" id="UP000748752">
    <property type="component" value="Unassembled WGS sequence"/>
</dbReference>
<evidence type="ECO:0000313" key="2">
    <source>
        <dbReference type="EMBL" id="MBK1634047.1"/>
    </source>
</evidence>